<comment type="caution">
    <text evidence="1">The sequence shown here is derived from an EMBL/GenBank/DDBJ whole genome shotgun (WGS) entry which is preliminary data.</text>
</comment>
<evidence type="ECO:0000313" key="1">
    <source>
        <dbReference type="EMBL" id="MBB5405065.1"/>
    </source>
</evidence>
<proteinExistence type="predicted"/>
<protein>
    <submittedName>
        <fullName evidence="1">Uncharacterized protein</fullName>
    </submittedName>
</protein>
<dbReference type="Proteomes" id="UP000592820">
    <property type="component" value="Unassembled WGS sequence"/>
</dbReference>
<evidence type="ECO:0000313" key="2">
    <source>
        <dbReference type="Proteomes" id="UP000592820"/>
    </source>
</evidence>
<organism evidence="1 2">
    <name type="scientific">Paraburkholderia youngii</name>
    <dbReference type="NCBI Taxonomy" id="2782701"/>
    <lineage>
        <taxon>Bacteria</taxon>
        <taxon>Pseudomonadati</taxon>
        <taxon>Pseudomonadota</taxon>
        <taxon>Betaproteobacteria</taxon>
        <taxon>Burkholderiales</taxon>
        <taxon>Burkholderiaceae</taxon>
        <taxon>Paraburkholderia</taxon>
    </lineage>
</organism>
<dbReference type="AlphaFoldDB" id="A0A7W8LDK7"/>
<reference evidence="1 2" key="1">
    <citation type="submission" date="2020-08" db="EMBL/GenBank/DDBJ databases">
        <title>Genomic Encyclopedia of Type Strains, Phase IV (KMG-V): Genome sequencing to study the core and pangenomes of soil and plant-associated prokaryotes.</title>
        <authorList>
            <person name="Whitman W."/>
        </authorList>
    </citation>
    <scope>NUCLEOTIDE SEQUENCE [LARGE SCALE GENOMIC DNA]</scope>
    <source>
        <strain evidence="1 2">JPY162</strain>
    </source>
</reference>
<name>A0A7W8LDK7_9BURK</name>
<dbReference type="EMBL" id="JACHDE010000026">
    <property type="protein sequence ID" value="MBB5405065.1"/>
    <property type="molecule type" value="Genomic_DNA"/>
</dbReference>
<gene>
    <name evidence="1" type="ORF">HDG41_007161</name>
</gene>
<accession>A0A7W8LDK7</accession>
<sequence>MHMIVKGKVNDGGVWQTPAHQFYSLAGQGIHAISVLTDLSILLRQNPLASTPLSSNALAFNVQKPAAL</sequence>